<evidence type="ECO:0000259" key="1">
    <source>
        <dbReference type="PROSITE" id="PS50994"/>
    </source>
</evidence>
<protein>
    <recommendedName>
        <fullName evidence="1">Integrase catalytic domain-containing protein</fullName>
    </recommendedName>
</protein>
<dbReference type="InterPro" id="IPR012337">
    <property type="entry name" value="RNaseH-like_sf"/>
</dbReference>
<comment type="caution">
    <text evidence="2">The sequence shown here is derived from an EMBL/GenBank/DDBJ whole genome shotgun (WGS) entry which is preliminary data.</text>
</comment>
<dbReference type="Proteomes" id="UP000265520">
    <property type="component" value="Unassembled WGS sequence"/>
</dbReference>
<dbReference type="EMBL" id="LXQA010194694">
    <property type="protein sequence ID" value="MCI32341.1"/>
    <property type="molecule type" value="Genomic_DNA"/>
</dbReference>
<keyword evidence="3" id="KW-1185">Reference proteome</keyword>
<organism evidence="2 3">
    <name type="scientific">Trifolium medium</name>
    <dbReference type="NCBI Taxonomy" id="97028"/>
    <lineage>
        <taxon>Eukaryota</taxon>
        <taxon>Viridiplantae</taxon>
        <taxon>Streptophyta</taxon>
        <taxon>Embryophyta</taxon>
        <taxon>Tracheophyta</taxon>
        <taxon>Spermatophyta</taxon>
        <taxon>Magnoliopsida</taxon>
        <taxon>eudicotyledons</taxon>
        <taxon>Gunneridae</taxon>
        <taxon>Pentapetalae</taxon>
        <taxon>rosids</taxon>
        <taxon>fabids</taxon>
        <taxon>Fabales</taxon>
        <taxon>Fabaceae</taxon>
        <taxon>Papilionoideae</taxon>
        <taxon>50 kb inversion clade</taxon>
        <taxon>NPAAA clade</taxon>
        <taxon>Hologalegina</taxon>
        <taxon>IRL clade</taxon>
        <taxon>Trifolieae</taxon>
        <taxon>Trifolium</taxon>
    </lineage>
</organism>
<feature type="non-terminal residue" evidence="2">
    <location>
        <position position="115"/>
    </location>
</feature>
<evidence type="ECO:0000313" key="3">
    <source>
        <dbReference type="Proteomes" id="UP000265520"/>
    </source>
</evidence>
<feature type="domain" description="Integrase catalytic" evidence="1">
    <location>
        <begin position="33"/>
        <end position="115"/>
    </location>
</feature>
<dbReference type="PROSITE" id="PS50994">
    <property type="entry name" value="INTEGRASE"/>
    <property type="match status" value="1"/>
</dbReference>
<dbReference type="GO" id="GO:0015074">
    <property type="term" value="P:DNA integration"/>
    <property type="evidence" value="ECO:0007669"/>
    <property type="project" value="InterPro"/>
</dbReference>
<accession>A0A392R6X5</accession>
<name>A0A392R6X5_9FABA</name>
<reference evidence="2 3" key="1">
    <citation type="journal article" date="2018" name="Front. Plant Sci.">
        <title>Red Clover (Trifolium pratense) and Zigzag Clover (T. medium) - A Picture of Genomic Similarities and Differences.</title>
        <authorList>
            <person name="Dluhosova J."/>
            <person name="Istvanek J."/>
            <person name="Nedelnik J."/>
            <person name="Repkova J."/>
        </authorList>
    </citation>
    <scope>NUCLEOTIDE SEQUENCE [LARGE SCALE GENOMIC DNA]</scope>
    <source>
        <strain evidence="3">cv. 10/8</strain>
        <tissue evidence="2">Leaf</tissue>
    </source>
</reference>
<sequence length="115" mass="13041">MAKNCFEFAKGCNGCQRHASIHRVPANELHTIVKPWPFRGWALELIGQIYPPSSQGHKFILVAIDYFSKWVEAIPLREAKQSDVIKFINDHIVCRFGIPQTLTTDNGSAFVGRKM</sequence>
<dbReference type="AlphaFoldDB" id="A0A392R6X5"/>
<dbReference type="Gene3D" id="3.30.420.10">
    <property type="entry name" value="Ribonuclease H-like superfamily/Ribonuclease H"/>
    <property type="match status" value="1"/>
</dbReference>
<dbReference type="GO" id="GO:0003676">
    <property type="term" value="F:nucleic acid binding"/>
    <property type="evidence" value="ECO:0007669"/>
    <property type="project" value="InterPro"/>
</dbReference>
<evidence type="ECO:0000313" key="2">
    <source>
        <dbReference type="EMBL" id="MCI32341.1"/>
    </source>
</evidence>
<dbReference type="InterPro" id="IPR052160">
    <property type="entry name" value="Gypsy_RT_Integrase-like"/>
</dbReference>
<dbReference type="SUPFAM" id="SSF53098">
    <property type="entry name" value="Ribonuclease H-like"/>
    <property type="match status" value="1"/>
</dbReference>
<dbReference type="PANTHER" id="PTHR47266">
    <property type="entry name" value="ENDONUCLEASE-RELATED"/>
    <property type="match status" value="1"/>
</dbReference>
<dbReference type="InterPro" id="IPR001584">
    <property type="entry name" value="Integrase_cat-core"/>
</dbReference>
<dbReference type="InterPro" id="IPR036397">
    <property type="entry name" value="RNaseH_sf"/>
</dbReference>
<dbReference type="Pfam" id="PF00665">
    <property type="entry name" value="rve"/>
    <property type="match status" value="1"/>
</dbReference>
<proteinExistence type="predicted"/>